<evidence type="ECO:0000256" key="5">
    <source>
        <dbReference type="ARBA" id="ARBA00022692"/>
    </source>
</evidence>
<keyword evidence="8 11" id="KW-1133">Transmembrane helix</keyword>
<dbReference type="PANTHER" id="PTHR10106">
    <property type="entry name" value="CYTOCHROME B561-RELATED"/>
    <property type="match status" value="1"/>
</dbReference>
<dbReference type="Gene3D" id="1.20.120.1770">
    <property type="match status" value="1"/>
</dbReference>
<evidence type="ECO:0000256" key="6">
    <source>
        <dbReference type="ARBA" id="ARBA00022723"/>
    </source>
</evidence>
<feature type="transmembrane region" description="Helical" evidence="11">
    <location>
        <begin position="88"/>
        <end position="107"/>
    </location>
</feature>
<feature type="transmembrane region" description="Helical" evidence="11">
    <location>
        <begin position="28"/>
        <end position="50"/>
    </location>
</feature>
<dbReference type="AlphaFoldDB" id="A0A914VT98"/>
<feature type="transmembrane region" description="Helical" evidence="11">
    <location>
        <begin position="189"/>
        <end position="209"/>
    </location>
</feature>
<keyword evidence="5 11" id="KW-0812">Transmembrane</keyword>
<dbReference type="InterPro" id="IPR006593">
    <property type="entry name" value="Cyt_b561/ferric_Rdtase_TM"/>
</dbReference>
<keyword evidence="10 11" id="KW-0472">Membrane</keyword>
<dbReference type="SMART" id="SM00665">
    <property type="entry name" value="B561"/>
    <property type="match status" value="1"/>
</dbReference>
<keyword evidence="4" id="KW-0349">Heme</keyword>
<evidence type="ECO:0000256" key="10">
    <source>
        <dbReference type="ARBA" id="ARBA00023136"/>
    </source>
</evidence>
<feature type="domain" description="Cytochrome b561" evidence="12">
    <location>
        <begin position="35"/>
        <end position="262"/>
    </location>
</feature>
<evidence type="ECO:0000259" key="12">
    <source>
        <dbReference type="PROSITE" id="PS50939"/>
    </source>
</evidence>
<evidence type="ECO:0000256" key="1">
    <source>
        <dbReference type="ARBA" id="ARBA00001970"/>
    </source>
</evidence>
<keyword evidence="3" id="KW-0813">Transport</keyword>
<keyword evidence="7" id="KW-0249">Electron transport</keyword>
<feature type="transmembrane region" description="Helical" evidence="11">
    <location>
        <begin position="241"/>
        <end position="261"/>
    </location>
</feature>
<evidence type="ECO:0000256" key="7">
    <source>
        <dbReference type="ARBA" id="ARBA00022982"/>
    </source>
</evidence>
<keyword evidence="9" id="KW-0408">Iron</keyword>
<dbReference type="GO" id="GO:0016020">
    <property type="term" value="C:membrane"/>
    <property type="evidence" value="ECO:0007669"/>
    <property type="project" value="UniProtKB-SubCell"/>
</dbReference>
<reference evidence="14" key="1">
    <citation type="submission" date="2022-11" db="UniProtKB">
        <authorList>
            <consortium name="WormBaseParasite"/>
        </authorList>
    </citation>
    <scope>IDENTIFICATION</scope>
</reference>
<sequence length="277" mass="31679">MASTDYYSETGSLIKGIDEKEEPRQLRYYSFFTALSQILGFLMLFLTGYWNGTWLGGYEWGPNKVEQLPDGHSTVTPVIGSWHYHSTFMTYGMVFLQGEAILMYRLFRHERKIFSKFLHGLFHLFTLIFCIFGLIAIEQHKNNGGDKHMFTSHSWLGVSVMTAFILQYIAGFVSFGFPKVSPSVRAWYLPVHRAVGMIIFGVSCAQALMGYMDQTWMSFAFESPAFKNCYGTLNCHGGEGLVLNFNVMVLVLYAITVVYLASSKKYIRQKTIDEEQH</sequence>
<evidence type="ECO:0000256" key="2">
    <source>
        <dbReference type="ARBA" id="ARBA00004141"/>
    </source>
</evidence>
<organism evidence="13 14">
    <name type="scientific">Plectus sambesii</name>
    <dbReference type="NCBI Taxonomy" id="2011161"/>
    <lineage>
        <taxon>Eukaryota</taxon>
        <taxon>Metazoa</taxon>
        <taxon>Ecdysozoa</taxon>
        <taxon>Nematoda</taxon>
        <taxon>Chromadorea</taxon>
        <taxon>Plectida</taxon>
        <taxon>Plectina</taxon>
        <taxon>Plectoidea</taxon>
        <taxon>Plectidae</taxon>
        <taxon>Plectus</taxon>
    </lineage>
</organism>
<dbReference type="Pfam" id="PF03188">
    <property type="entry name" value="Cytochrom_B561"/>
    <property type="match status" value="1"/>
</dbReference>
<proteinExistence type="predicted"/>
<keyword evidence="13" id="KW-1185">Reference proteome</keyword>
<dbReference type="GO" id="GO:0046872">
    <property type="term" value="F:metal ion binding"/>
    <property type="evidence" value="ECO:0007669"/>
    <property type="project" value="UniProtKB-KW"/>
</dbReference>
<dbReference type="PANTHER" id="PTHR10106:SF0">
    <property type="entry name" value="LD36721P"/>
    <property type="match status" value="1"/>
</dbReference>
<evidence type="ECO:0000256" key="3">
    <source>
        <dbReference type="ARBA" id="ARBA00022448"/>
    </source>
</evidence>
<evidence type="ECO:0000256" key="8">
    <source>
        <dbReference type="ARBA" id="ARBA00022989"/>
    </source>
</evidence>
<accession>A0A914VT98</accession>
<name>A0A914VT98_9BILA</name>
<dbReference type="WBParaSite" id="PSAMB.scaffold2453size23153.g17831.t1">
    <property type="protein sequence ID" value="PSAMB.scaffold2453size23153.g17831.t1"/>
    <property type="gene ID" value="PSAMB.scaffold2453size23153.g17831"/>
</dbReference>
<dbReference type="GO" id="GO:0016491">
    <property type="term" value="F:oxidoreductase activity"/>
    <property type="evidence" value="ECO:0007669"/>
    <property type="project" value="InterPro"/>
</dbReference>
<evidence type="ECO:0000313" key="14">
    <source>
        <dbReference type="WBParaSite" id="PSAMB.scaffold2453size23153.g17831.t1"/>
    </source>
</evidence>
<evidence type="ECO:0000256" key="11">
    <source>
        <dbReference type="SAM" id="Phobius"/>
    </source>
</evidence>
<dbReference type="InterPro" id="IPR043205">
    <property type="entry name" value="CYB561/CYBRD1-like"/>
</dbReference>
<dbReference type="PROSITE" id="PS50939">
    <property type="entry name" value="CYTOCHROME_B561"/>
    <property type="match status" value="1"/>
</dbReference>
<protein>
    <submittedName>
        <fullName evidence="14">Cytochrome b561 domain-containing protein</fullName>
    </submittedName>
</protein>
<dbReference type="Proteomes" id="UP000887566">
    <property type="component" value="Unplaced"/>
</dbReference>
<evidence type="ECO:0000256" key="4">
    <source>
        <dbReference type="ARBA" id="ARBA00022617"/>
    </source>
</evidence>
<comment type="cofactor">
    <cofactor evidence="1">
        <name>heme b</name>
        <dbReference type="ChEBI" id="CHEBI:60344"/>
    </cofactor>
</comment>
<feature type="transmembrane region" description="Helical" evidence="11">
    <location>
        <begin position="119"/>
        <end position="137"/>
    </location>
</feature>
<evidence type="ECO:0000256" key="9">
    <source>
        <dbReference type="ARBA" id="ARBA00023004"/>
    </source>
</evidence>
<keyword evidence="6" id="KW-0479">Metal-binding</keyword>
<feature type="transmembrane region" description="Helical" evidence="11">
    <location>
        <begin position="157"/>
        <end position="177"/>
    </location>
</feature>
<evidence type="ECO:0000313" key="13">
    <source>
        <dbReference type="Proteomes" id="UP000887566"/>
    </source>
</evidence>
<comment type="subcellular location">
    <subcellularLocation>
        <location evidence="2">Membrane</location>
        <topology evidence="2">Multi-pass membrane protein</topology>
    </subcellularLocation>
</comment>